<keyword evidence="5 7" id="KW-1133">Transmembrane helix</keyword>
<keyword evidence="4 7" id="KW-0812">Transmembrane</keyword>
<proteinExistence type="inferred from homology"/>
<organism evidence="8">
    <name type="scientific">Spongospora subterranea</name>
    <dbReference type="NCBI Taxonomy" id="70186"/>
    <lineage>
        <taxon>Eukaryota</taxon>
        <taxon>Sar</taxon>
        <taxon>Rhizaria</taxon>
        <taxon>Endomyxa</taxon>
        <taxon>Phytomyxea</taxon>
        <taxon>Plasmodiophorida</taxon>
        <taxon>Plasmodiophoridae</taxon>
        <taxon>Spongospora</taxon>
    </lineage>
</organism>
<dbReference type="GO" id="GO:0005886">
    <property type="term" value="C:plasma membrane"/>
    <property type="evidence" value="ECO:0007669"/>
    <property type="project" value="UniProtKB-SubCell"/>
</dbReference>
<feature type="transmembrane region" description="Helical" evidence="7">
    <location>
        <begin position="104"/>
        <end position="131"/>
    </location>
</feature>
<dbReference type="InterPro" id="IPR014047">
    <property type="entry name" value="Chr_Tranpt_l_chain"/>
</dbReference>
<evidence type="ECO:0008006" key="9">
    <source>
        <dbReference type="Google" id="ProtNLM"/>
    </source>
</evidence>
<evidence type="ECO:0000256" key="2">
    <source>
        <dbReference type="ARBA" id="ARBA00005262"/>
    </source>
</evidence>
<keyword evidence="3" id="KW-1003">Cell membrane</keyword>
<comment type="similarity">
    <text evidence="2">Belongs to the chromate ion transporter (CHR) (TC 2.A.51) family.</text>
</comment>
<evidence type="ECO:0000256" key="5">
    <source>
        <dbReference type="ARBA" id="ARBA00022989"/>
    </source>
</evidence>
<dbReference type="Pfam" id="PF02417">
    <property type="entry name" value="Chromate_transp"/>
    <property type="match status" value="2"/>
</dbReference>
<reference evidence="8" key="1">
    <citation type="submission" date="2015-04" db="EMBL/GenBank/DDBJ databases">
        <title>The genome sequence of the plant pathogenic Rhizarian Plasmodiophora brassicae reveals insights in its biotrophic life cycle and the origin of chitin synthesis.</title>
        <authorList>
            <person name="Schwelm A."/>
            <person name="Fogelqvist J."/>
            <person name="Knaust A."/>
            <person name="Julke S."/>
            <person name="Lilja T."/>
            <person name="Dhandapani V."/>
            <person name="Bonilla-Rosso G."/>
            <person name="Karlsson M."/>
            <person name="Shevchenko A."/>
            <person name="Choi S.R."/>
            <person name="Kim H.G."/>
            <person name="Park J.Y."/>
            <person name="Lim Y.P."/>
            <person name="Ludwig-Muller J."/>
            <person name="Dixelius C."/>
        </authorList>
    </citation>
    <scope>NUCLEOTIDE SEQUENCE</scope>
    <source>
        <tissue evidence="8">Potato root galls</tissue>
    </source>
</reference>
<sequence length="469" mass="49536">MSSVGMMEAAMTETRFEVNNNHDPGPGPTTSFKGLLYETIWAYAPLPWITFGGPQAHVAVLFNEFVVKRSWISEGVFAELLAISAALPGPASTQLAFSIALIHAGVLCALLSFFIWSLPGAIIMTAFGYVVTRVDMGALPPSALFIHNSLTAVAIALVASAAYKLGGKLLVDRTCMILACSAGVAIINLPGVPYMIPSLMMAAGAITVLEGLLAGRRWPINAASDPLLGPEPGSEQTRVASFGLLPNSAISYSPGTGSVLVLTAILLALVPLAFPNHHSLYLHVFTKFYLVGLIIFGGGPVVIPLLFNYTVSNGWLSDHEFLLGLTLINALPGPNFNFACYCGALVSRGSILSSITGGVLAWIAIFTPGLLVKAGVLPIWQQHRNMVMAKTLFKGFNSAAVGLVFGAIYLLWKEAVVGGQSGQSLEMYPILVSTSAVSFVAIEFLTFPVLAVIVLGGVAGYVQFLLNFT</sequence>
<feature type="transmembrane region" description="Helical" evidence="7">
    <location>
        <begin position="143"/>
        <end position="163"/>
    </location>
</feature>
<evidence type="ECO:0000256" key="4">
    <source>
        <dbReference type="ARBA" id="ARBA00022692"/>
    </source>
</evidence>
<dbReference type="PIRSF" id="PIRSF004810">
    <property type="entry name" value="ChrA"/>
    <property type="match status" value="1"/>
</dbReference>
<accession>A0A0H5QGK9</accession>
<dbReference type="PANTHER" id="PTHR33567:SF3">
    <property type="entry name" value="CHROMATE ION TRANSPORTER (EUROFUNG)"/>
    <property type="match status" value="1"/>
</dbReference>
<evidence type="ECO:0000256" key="1">
    <source>
        <dbReference type="ARBA" id="ARBA00004651"/>
    </source>
</evidence>
<feature type="transmembrane region" description="Helical" evidence="7">
    <location>
        <begin position="175"/>
        <end position="196"/>
    </location>
</feature>
<evidence type="ECO:0000313" key="8">
    <source>
        <dbReference type="EMBL" id="CRZ00737.1"/>
    </source>
</evidence>
<protein>
    <recommendedName>
        <fullName evidence="9">Chromate transporter</fullName>
    </recommendedName>
</protein>
<dbReference type="GO" id="GO:0015109">
    <property type="term" value="F:chromate transmembrane transporter activity"/>
    <property type="evidence" value="ECO:0007669"/>
    <property type="project" value="InterPro"/>
</dbReference>
<dbReference type="EMBL" id="HACM01000295">
    <property type="protein sequence ID" value="CRZ00737.1"/>
    <property type="molecule type" value="Transcribed_RNA"/>
</dbReference>
<dbReference type="PANTHER" id="PTHR33567">
    <property type="entry name" value="CHROMATE ION TRANSPORTER (EUROFUNG)"/>
    <property type="match status" value="1"/>
</dbReference>
<evidence type="ECO:0000256" key="7">
    <source>
        <dbReference type="SAM" id="Phobius"/>
    </source>
</evidence>
<feature type="transmembrane region" description="Helical" evidence="7">
    <location>
        <begin position="255"/>
        <end position="276"/>
    </location>
</feature>
<dbReference type="InterPro" id="IPR003370">
    <property type="entry name" value="Chromate_transpt"/>
</dbReference>
<evidence type="ECO:0000256" key="6">
    <source>
        <dbReference type="ARBA" id="ARBA00023136"/>
    </source>
</evidence>
<feature type="transmembrane region" description="Helical" evidence="7">
    <location>
        <begin position="359"/>
        <end position="380"/>
    </location>
</feature>
<keyword evidence="6 7" id="KW-0472">Membrane</keyword>
<name>A0A0H5QGK9_9EUKA</name>
<feature type="transmembrane region" description="Helical" evidence="7">
    <location>
        <begin position="432"/>
        <end position="462"/>
    </location>
</feature>
<comment type="subcellular location">
    <subcellularLocation>
        <location evidence="1">Cell membrane</location>
        <topology evidence="1">Multi-pass membrane protein</topology>
    </subcellularLocation>
</comment>
<feature type="transmembrane region" description="Helical" evidence="7">
    <location>
        <begin position="288"/>
        <end position="307"/>
    </location>
</feature>
<feature type="transmembrane region" description="Helical" evidence="7">
    <location>
        <begin position="392"/>
        <end position="412"/>
    </location>
</feature>
<evidence type="ECO:0000256" key="3">
    <source>
        <dbReference type="ARBA" id="ARBA00022475"/>
    </source>
</evidence>
<dbReference type="AlphaFoldDB" id="A0A0H5QGK9"/>